<comment type="catalytic activity">
    <reaction evidence="8">
        <text>L-seryl-[protein] + ATP = O-phospho-L-seryl-[protein] + ADP + H(+)</text>
        <dbReference type="Rhea" id="RHEA:17989"/>
        <dbReference type="Rhea" id="RHEA-COMP:9863"/>
        <dbReference type="Rhea" id="RHEA-COMP:11604"/>
        <dbReference type="ChEBI" id="CHEBI:15378"/>
        <dbReference type="ChEBI" id="CHEBI:29999"/>
        <dbReference type="ChEBI" id="CHEBI:30616"/>
        <dbReference type="ChEBI" id="CHEBI:83421"/>
        <dbReference type="ChEBI" id="CHEBI:456216"/>
        <dbReference type="EC" id="2.7.11.1"/>
    </reaction>
</comment>
<keyword evidence="3" id="KW-0808">Transferase</keyword>
<dbReference type="PROSITE" id="PS50011">
    <property type="entry name" value="PROTEIN_KINASE_DOM"/>
    <property type="match status" value="1"/>
</dbReference>
<evidence type="ECO:0000256" key="1">
    <source>
        <dbReference type="ARBA" id="ARBA00012513"/>
    </source>
</evidence>
<dbReference type="GO" id="GO:0005524">
    <property type="term" value="F:ATP binding"/>
    <property type="evidence" value="ECO:0007669"/>
    <property type="project" value="UniProtKB-KW"/>
</dbReference>
<evidence type="ECO:0000256" key="2">
    <source>
        <dbReference type="ARBA" id="ARBA00022527"/>
    </source>
</evidence>
<dbReference type="EMBL" id="KV907497">
    <property type="protein sequence ID" value="OOF97535.1"/>
    <property type="molecule type" value="Genomic_DNA"/>
</dbReference>
<name>A0A1R3RSR2_ASPC5</name>
<dbReference type="STRING" id="602072.A0A1R3RSR2"/>
<dbReference type="EC" id="2.7.11.1" evidence="1"/>
<reference evidence="11" key="1">
    <citation type="journal article" date="2017" name="Genome Biol.">
        <title>Comparative genomics reveals high biological diversity and specific adaptations in the industrially and medically important fungal genus Aspergillus.</title>
        <authorList>
            <person name="de Vries R.P."/>
            <person name="Riley R."/>
            <person name="Wiebenga A."/>
            <person name="Aguilar-Osorio G."/>
            <person name="Amillis S."/>
            <person name="Uchima C.A."/>
            <person name="Anderluh G."/>
            <person name="Asadollahi M."/>
            <person name="Askin M."/>
            <person name="Barry K."/>
            <person name="Battaglia E."/>
            <person name="Bayram O."/>
            <person name="Benocci T."/>
            <person name="Braus-Stromeyer S.A."/>
            <person name="Caldana C."/>
            <person name="Canovas D."/>
            <person name="Cerqueira G.C."/>
            <person name="Chen F."/>
            <person name="Chen W."/>
            <person name="Choi C."/>
            <person name="Clum A."/>
            <person name="Dos Santos R.A."/>
            <person name="Damasio A.R."/>
            <person name="Diallinas G."/>
            <person name="Emri T."/>
            <person name="Fekete E."/>
            <person name="Flipphi M."/>
            <person name="Freyberg S."/>
            <person name="Gallo A."/>
            <person name="Gournas C."/>
            <person name="Habgood R."/>
            <person name="Hainaut M."/>
            <person name="Harispe M.L."/>
            <person name="Henrissat B."/>
            <person name="Hilden K.S."/>
            <person name="Hope R."/>
            <person name="Hossain A."/>
            <person name="Karabika E."/>
            <person name="Karaffa L."/>
            <person name="Karanyi Z."/>
            <person name="Krasevec N."/>
            <person name="Kuo A."/>
            <person name="Kusch H."/>
            <person name="LaButti K."/>
            <person name="Lagendijk E.L."/>
            <person name="Lapidus A."/>
            <person name="Levasseur A."/>
            <person name="Lindquist E."/>
            <person name="Lipzen A."/>
            <person name="Logrieco A.F."/>
            <person name="MacCabe A."/>
            <person name="Maekelae M.R."/>
            <person name="Malavazi I."/>
            <person name="Melin P."/>
            <person name="Meyer V."/>
            <person name="Mielnichuk N."/>
            <person name="Miskei M."/>
            <person name="Molnar A.P."/>
            <person name="Mule G."/>
            <person name="Ngan C.Y."/>
            <person name="Orejas M."/>
            <person name="Orosz E."/>
            <person name="Ouedraogo J.P."/>
            <person name="Overkamp K.M."/>
            <person name="Park H.-S."/>
            <person name="Perrone G."/>
            <person name="Piumi F."/>
            <person name="Punt P.J."/>
            <person name="Ram A.F."/>
            <person name="Ramon A."/>
            <person name="Rauscher S."/>
            <person name="Record E."/>
            <person name="Riano-Pachon D.M."/>
            <person name="Robert V."/>
            <person name="Roehrig J."/>
            <person name="Ruller R."/>
            <person name="Salamov A."/>
            <person name="Salih N.S."/>
            <person name="Samson R.A."/>
            <person name="Sandor E."/>
            <person name="Sanguinetti M."/>
            <person name="Schuetze T."/>
            <person name="Sepcic K."/>
            <person name="Shelest E."/>
            <person name="Sherlock G."/>
            <person name="Sophianopoulou V."/>
            <person name="Squina F.M."/>
            <person name="Sun H."/>
            <person name="Susca A."/>
            <person name="Todd R.B."/>
            <person name="Tsang A."/>
            <person name="Unkles S.E."/>
            <person name="van de Wiele N."/>
            <person name="van Rossen-Uffink D."/>
            <person name="Oliveira J.V."/>
            <person name="Vesth T.C."/>
            <person name="Visser J."/>
            <person name="Yu J.-H."/>
            <person name="Zhou M."/>
            <person name="Andersen M.R."/>
            <person name="Archer D.B."/>
            <person name="Baker S.E."/>
            <person name="Benoit I."/>
            <person name="Brakhage A.A."/>
            <person name="Braus G.H."/>
            <person name="Fischer R."/>
            <person name="Frisvad J.C."/>
            <person name="Goldman G.H."/>
            <person name="Houbraken J."/>
            <person name="Oakley B."/>
            <person name="Pocsi I."/>
            <person name="Scazzocchio C."/>
            <person name="Seiboth B."/>
            <person name="vanKuyk P.A."/>
            <person name="Wortman J."/>
            <person name="Dyer P.S."/>
            <person name="Grigoriev I.V."/>
        </authorList>
    </citation>
    <scope>NUCLEOTIDE SEQUENCE [LARGE SCALE GENOMIC DNA]</scope>
    <source>
        <strain evidence="11">ITEM 5010</strain>
    </source>
</reference>
<dbReference type="Pfam" id="PF00069">
    <property type="entry name" value="Pkinase"/>
    <property type="match status" value="2"/>
</dbReference>
<dbReference type="PANTHER" id="PTHR47634">
    <property type="entry name" value="PROTEIN KINASE DOMAIN-CONTAINING PROTEIN-RELATED"/>
    <property type="match status" value="1"/>
</dbReference>
<dbReference type="GO" id="GO:0004674">
    <property type="term" value="F:protein serine/threonine kinase activity"/>
    <property type="evidence" value="ECO:0007669"/>
    <property type="project" value="UniProtKB-KW"/>
</dbReference>
<dbReference type="Proteomes" id="UP000188318">
    <property type="component" value="Unassembled WGS sequence"/>
</dbReference>
<keyword evidence="5" id="KW-0418">Kinase</keyword>
<dbReference type="GO" id="GO:0050684">
    <property type="term" value="P:regulation of mRNA processing"/>
    <property type="evidence" value="ECO:0007669"/>
    <property type="project" value="TreeGrafter"/>
</dbReference>
<evidence type="ECO:0000256" key="3">
    <source>
        <dbReference type="ARBA" id="ARBA00022679"/>
    </source>
</evidence>
<organism evidence="10 11">
    <name type="scientific">Aspergillus carbonarius (strain ITEM 5010)</name>
    <dbReference type="NCBI Taxonomy" id="602072"/>
    <lineage>
        <taxon>Eukaryota</taxon>
        <taxon>Fungi</taxon>
        <taxon>Dikarya</taxon>
        <taxon>Ascomycota</taxon>
        <taxon>Pezizomycotina</taxon>
        <taxon>Eurotiomycetes</taxon>
        <taxon>Eurotiomycetidae</taxon>
        <taxon>Eurotiales</taxon>
        <taxon>Aspergillaceae</taxon>
        <taxon>Aspergillus</taxon>
        <taxon>Aspergillus subgen. Circumdati</taxon>
    </lineage>
</organism>
<dbReference type="FunFam" id="1.10.510.10:FF:000922">
    <property type="entry name" value="Protein kinase domain protein"/>
    <property type="match status" value="1"/>
</dbReference>
<comment type="catalytic activity">
    <reaction evidence="7">
        <text>L-threonyl-[protein] + ATP = O-phospho-L-threonyl-[protein] + ADP + H(+)</text>
        <dbReference type="Rhea" id="RHEA:46608"/>
        <dbReference type="Rhea" id="RHEA-COMP:11060"/>
        <dbReference type="Rhea" id="RHEA-COMP:11605"/>
        <dbReference type="ChEBI" id="CHEBI:15378"/>
        <dbReference type="ChEBI" id="CHEBI:30013"/>
        <dbReference type="ChEBI" id="CHEBI:30616"/>
        <dbReference type="ChEBI" id="CHEBI:61977"/>
        <dbReference type="ChEBI" id="CHEBI:456216"/>
        <dbReference type="EC" id="2.7.11.1"/>
    </reaction>
</comment>
<sequence>MASLLRWARTALRRTPSQPLRFPSTGFQTIPASYILEEECFNAFKQGHYYPVNIGDIFNSTYQVIGKLGYGTTSTVWLAHDLKSQSYVTLKVYTRDASHTEEFQVQAPLDTFTIPRPGGDHGVLVQKPMWESFRHLLYRNPSHRFTEDLLRMGLMQVLLALDYLHTECRLVHTDIKSDNILQEIEDHEILEAFTRGELETPSPRKLVDGVPVYASRRFELPRTFGRAVLSDFGSAVRGDETRVHNAQPNVYRSPEVMLKAKWSYPVDIWNVGVMIWDLFEGKHMFHGNDPDGKGYSTRAHLAEVIGLLGPPPVDLLRRGKRSWEFFTEDGKWKQDVEIAYDQTLEASEAFLEGRNKEMFLAFLGGMLQWRPEDRKTAKELLQDPWLNQGMD</sequence>
<evidence type="ECO:0000256" key="5">
    <source>
        <dbReference type="ARBA" id="ARBA00022777"/>
    </source>
</evidence>
<dbReference type="SUPFAM" id="SSF56112">
    <property type="entry name" value="Protein kinase-like (PK-like)"/>
    <property type="match status" value="1"/>
</dbReference>
<feature type="domain" description="Protein kinase" evidence="9">
    <location>
        <begin position="62"/>
        <end position="386"/>
    </location>
</feature>
<evidence type="ECO:0000256" key="6">
    <source>
        <dbReference type="ARBA" id="ARBA00022840"/>
    </source>
</evidence>
<dbReference type="GO" id="GO:0005737">
    <property type="term" value="C:cytoplasm"/>
    <property type="evidence" value="ECO:0007669"/>
    <property type="project" value="TreeGrafter"/>
</dbReference>
<evidence type="ECO:0000313" key="11">
    <source>
        <dbReference type="Proteomes" id="UP000188318"/>
    </source>
</evidence>
<evidence type="ECO:0000313" key="10">
    <source>
        <dbReference type="EMBL" id="OOF97535.1"/>
    </source>
</evidence>
<dbReference type="InterPro" id="IPR051334">
    <property type="entry name" value="SRPK"/>
</dbReference>
<dbReference type="SMART" id="SM00220">
    <property type="entry name" value="S_TKc"/>
    <property type="match status" value="1"/>
</dbReference>
<dbReference type="PANTHER" id="PTHR47634:SF9">
    <property type="entry name" value="PROTEIN KINASE DOMAIN-CONTAINING PROTEIN-RELATED"/>
    <property type="match status" value="1"/>
</dbReference>
<dbReference type="GO" id="GO:0000245">
    <property type="term" value="P:spliceosomal complex assembly"/>
    <property type="evidence" value="ECO:0007669"/>
    <property type="project" value="TreeGrafter"/>
</dbReference>
<evidence type="ECO:0000259" key="9">
    <source>
        <dbReference type="PROSITE" id="PS50011"/>
    </source>
</evidence>
<protein>
    <recommendedName>
        <fullName evidence="1">non-specific serine/threonine protein kinase</fullName>
        <ecNumber evidence="1">2.7.11.1</ecNumber>
    </recommendedName>
</protein>
<dbReference type="VEuPathDB" id="FungiDB:ASPCADRAFT_395746"/>
<keyword evidence="2" id="KW-0723">Serine/threonine-protein kinase</keyword>
<dbReference type="InterPro" id="IPR000719">
    <property type="entry name" value="Prot_kinase_dom"/>
</dbReference>
<dbReference type="OrthoDB" id="5979581at2759"/>
<keyword evidence="6" id="KW-0067">ATP-binding</keyword>
<proteinExistence type="predicted"/>
<keyword evidence="11" id="KW-1185">Reference proteome</keyword>
<dbReference type="OMA" id="PPMCFPT"/>
<dbReference type="InterPro" id="IPR011009">
    <property type="entry name" value="Kinase-like_dom_sf"/>
</dbReference>
<evidence type="ECO:0000256" key="7">
    <source>
        <dbReference type="ARBA" id="ARBA00047899"/>
    </source>
</evidence>
<gene>
    <name evidence="10" type="ORF">ASPCADRAFT_395746</name>
</gene>
<evidence type="ECO:0000256" key="8">
    <source>
        <dbReference type="ARBA" id="ARBA00048679"/>
    </source>
</evidence>
<dbReference type="GO" id="GO:0005634">
    <property type="term" value="C:nucleus"/>
    <property type="evidence" value="ECO:0007669"/>
    <property type="project" value="TreeGrafter"/>
</dbReference>
<dbReference type="Gene3D" id="1.10.510.10">
    <property type="entry name" value="Transferase(Phosphotransferase) domain 1"/>
    <property type="match status" value="1"/>
</dbReference>
<keyword evidence="4" id="KW-0547">Nucleotide-binding</keyword>
<dbReference type="Gene3D" id="3.30.200.20">
    <property type="entry name" value="Phosphorylase Kinase, domain 1"/>
    <property type="match status" value="1"/>
</dbReference>
<evidence type="ECO:0000256" key="4">
    <source>
        <dbReference type="ARBA" id="ARBA00022741"/>
    </source>
</evidence>
<dbReference type="AlphaFoldDB" id="A0A1R3RSR2"/>
<accession>A0A1R3RSR2</accession>